<dbReference type="InterPro" id="IPR000644">
    <property type="entry name" value="CBS_dom"/>
</dbReference>
<dbReference type="Proteomes" id="UP000475214">
    <property type="component" value="Unassembled WGS sequence"/>
</dbReference>
<sequence>MTPQTVADAMTGRVISVNIDASLADAAVAMRNNDVGDVLVLENGMVRGVLTDRDLVVRAAAEGRPPDDTSVDDVCSSDVTTVVPGTPIDDAVNLMREYAIRRLPVVDEDLRPVGVVTLGDVALAREPDSALADISAAPANR</sequence>
<name>A0A6L9SC94_9ACTN</name>
<gene>
    <name evidence="4" type="ORF">G1H10_22790</name>
</gene>
<dbReference type="EMBL" id="JAAGOA010000018">
    <property type="protein sequence ID" value="NEE02995.1"/>
    <property type="molecule type" value="Genomic_DNA"/>
</dbReference>
<protein>
    <submittedName>
        <fullName evidence="4">CBS domain-containing protein</fullName>
    </submittedName>
</protein>
<evidence type="ECO:0000313" key="4">
    <source>
        <dbReference type="EMBL" id="NEE02995.1"/>
    </source>
</evidence>
<dbReference type="Pfam" id="PF00571">
    <property type="entry name" value="CBS"/>
    <property type="match status" value="2"/>
</dbReference>
<dbReference type="SUPFAM" id="SSF54631">
    <property type="entry name" value="CBS-domain pair"/>
    <property type="match status" value="1"/>
</dbReference>
<evidence type="ECO:0000313" key="5">
    <source>
        <dbReference type="Proteomes" id="UP000475214"/>
    </source>
</evidence>
<organism evidence="4 5">
    <name type="scientific">Phytoactinopolyspora halotolerans</name>
    <dbReference type="NCBI Taxonomy" id="1981512"/>
    <lineage>
        <taxon>Bacteria</taxon>
        <taxon>Bacillati</taxon>
        <taxon>Actinomycetota</taxon>
        <taxon>Actinomycetes</taxon>
        <taxon>Jiangellales</taxon>
        <taxon>Jiangellaceae</taxon>
        <taxon>Phytoactinopolyspora</taxon>
    </lineage>
</organism>
<evidence type="ECO:0000256" key="1">
    <source>
        <dbReference type="ARBA" id="ARBA00023122"/>
    </source>
</evidence>
<reference evidence="4 5" key="1">
    <citation type="submission" date="2020-02" db="EMBL/GenBank/DDBJ databases">
        <authorList>
            <person name="Li X.-J."/>
            <person name="Han X.-M."/>
        </authorList>
    </citation>
    <scope>NUCLEOTIDE SEQUENCE [LARGE SCALE GENOMIC DNA]</scope>
    <source>
        <strain evidence="4 5">CCTCC AB 2017055</strain>
    </source>
</reference>
<dbReference type="AlphaFoldDB" id="A0A6L9SC94"/>
<keyword evidence="5" id="KW-1185">Reference proteome</keyword>
<proteinExistence type="predicted"/>
<dbReference type="PROSITE" id="PS51371">
    <property type="entry name" value="CBS"/>
    <property type="match status" value="2"/>
</dbReference>
<keyword evidence="1 2" id="KW-0129">CBS domain</keyword>
<accession>A0A6L9SC94</accession>
<dbReference type="PANTHER" id="PTHR43080">
    <property type="entry name" value="CBS DOMAIN-CONTAINING PROTEIN CBSX3, MITOCHONDRIAL"/>
    <property type="match status" value="1"/>
</dbReference>
<feature type="domain" description="CBS" evidence="3">
    <location>
        <begin position="10"/>
        <end position="66"/>
    </location>
</feature>
<comment type="caution">
    <text evidence="4">The sequence shown here is derived from an EMBL/GenBank/DDBJ whole genome shotgun (WGS) entry which is preliminary data.</text>
</comment>
<feature type="domain" description="CBS" evidence="3">
    <location>
        <begin position="75"/>
        <end position="134"/>
    </location>
</feature>
<dbReference type="InterPro" id="IPR051257">
    <property type="entry name" value="Diverse_CBS-Domain"/>
</dbReference>
<dbReference type="PANTHER" id="PTHR43080:SF2">
    <property type="entry name" value="CBS DOMAIN-CONTAINING PROTEIN"/>
    <property type="match status" value="1"/>
</dbReference>
<dbReference type="InterPro" id="IPR046342">
    <property type="entry name" value="CBS_dom_sf"/>
</dbReference>
<evidence type="ECO:0000256" key="2">
    <source>
        <dbReference type="PROSITE-ProRule" id="PRU00703"/>
    </source>
</evidence>
<evidence type="ECO:0000259" key="3">
    <source>
        <dbReference type="PROSITE" id="PS51371"/>
    </source>
</evidence>
<dbReference type="Gene3D" id="3.10.580.10">
    <property type="entry name" value="CBS-domain"/>
    <property type="match status" value="1"/>
</dbReference>
<dbReference type="SMART" id="SM00116">
    <property type="entry name" value="CBS"/>
    <property type="match status" value="2"/>
</dbReference>